<keyword evidence="6" id="KW-0256">Endoplasmic reticulum</keyword>
<protein>
    <recommendedName>
        <fullName evidence="10">intramembrane prenyl-peptidase Rce1</fullName>
        <ecNumber evidence="10">3.4.26.1</ecNumber>
    </recommendedName>
</protein>
<dbReference type="Pfam" id="PF02517">
    <property type="entry name" value="Rce1-like"/>
    <property type="match status" value="1"/>
</dbReference>
<organism evidence="13">
    <name type="scientific">Chaetoceros debilis</name>
    <dbReference type="NCBI Taxonomy" id="122233"/>
    <lineage>
        <taxon>Eukaryota</taxon>
        <taxon>Sar</taxon>
        <taxon>Stramenopiles</taxon>
        <taxon>Ochrophyta</taxon>
        <taxon>Bacillariophyta</taxon>
        <taxon>Coscinodiscophyceae</taxon>
        <taxon>Chaetocerotophycidae</taxon>
        <taxon>Chaetocerotales</taxon>
        <taxon>Chaetocerotaceae</taxon>
        <taxon>Chaetoceros</taxon>
    </lineage>
</organism>
<evidence type="ECO:0000256" key="1">
    <source>
        <dbReference type="ARBA" id="ARBA00004477"/>
    </source>
</evidence>
<dbReference type="GO" id="GO:0071586">
    <property type="term" value="P:CAAX-box protein processing"/>
    <property type="evidence" value="ECO:0007669"/>
    <property type="project" value="InterPro"/>
</dbReference>
<sequence>MVAVCKHRSKTLLECTVYAFILACGFILNLYICVPKTVRKLPRSDTRQIKWRIFSVIVTVLCSLLTYPLLFCEETVVHSGNIKNVSEAVWKILGFRFDISSLAPLCHTALLYFGPTMATLLQHRQQYSRYLHDDRPPPFPTFYRYILSRLEHMIKVTLYENPWTAARNLLIAPLAEEVVFRACIIPPFLNCDEQLSPTLICWITPLFFGIAHLHHAFQKLQEGLPMKTVFLMSAFQVTYTTLFGAYASYCFIKTASTPGVVLLHSFCNFMGLPNVTLLFDPRAGNSTRSGVDGHNDEMKLARNLSRVAYAVGIVAFVIGFSSWGLFPKNGAMLKLL</sequence>
<dbReference type="InterPro" id="IPR003675">
    <property type="entry name" value="Rce1/LyrA-like_dom"/>
</dbReference>
<feature type="domain" description="CAAX prenyl protease 2/Lysostaphin resistance protein A-like" evidence="12">
    <location>
        <begin position="162"/>
        <end position="270"/>
    </location>
</feature>
<evidence type="ECO:0000256" key="3">
    <source>
        <dbReference type="ARBA" id="ARBA00022670"/>
    </source>
</evidence>
<dbReference type="PANTHER" id="PTHR13046">
    <property type="entry name" value="PROTEASE U48 CAAX PRENYL PROTEASE RCE1"/>
    <property type="match status" value="1"/>
</dbReference>
<evidence type="ECO:0000256" key="11">
    <source>
        <dbReference type="SAM" id="Phobius"/>
    </source>
</evidence>
<evidence type="ECO:0000259" key="12">
    <source>
        <dbReference type="Pfam" id="PF02517"/>
    </source>
</evidence>
<evidence type="ECO:0000256" key="2">
    <source>
        <dbReference type="ARBA" id="ARBA00006897"/>
    </source>
</evidence>
<accession>A0A7S3PXG9</accession>
<evidence type="ECO:0000256" key="5">
    <source>
        <dbReference type="ARBA" id="ARBA00022801"/>
    </source>
</evidence>
<proteinExistence type="inferred from homology"/>
<dbReference type="GO" id="GO:0005789">
    <property type="term" value="C:endoplasmic reticulum membrane"/>
    <property type="evidence" value="ECO:0007669"/>
    <property type="project" value="UniProtKB-SubCell"/>
</dbReference>
<comment type="subcellular location">
    <subcellularLocation>
        <location evidence="1">Endoplasmic reticulum membrane</location>
        <topology evidence="1">Multi-pass membrane protein</topology>
    </subcellularLocation>
</comment>
<reference evidence="13" key="1">
    <citation type="submission" date="2021-01" db="EMBL/GenBank/DDBJ databases">
        <authorList>
            <person name="Corre E."/>
            <person name="Pelletier E."/>
            <person name="Niang G."/>
            <person name="Scheremetjew M."/>
            <person name="Finn R."/>
            <person name="Kale V."/>
            <person name="Holt S."/>
            <person name="Cochrane G."/>
            <person name="Meng A."/>
            <person name="Brown T."/>
            <person name="Cohen L."/>
        </authorList>
    </citation>
    <scope>NUCLEOTIDE SEQUENCE</scope>
    <source>
        <strain evidence="13">MM31A-1</strain>
    </source>
</reference>
<feature type="transmembrane region" description="Helical" evidence="11">
    <location>
        <begin position="53"/>
        <end position="71"/>
    </location>
</feature>
<dbReference type="GO" id="GO:0004222">
    <property type="term" value="F:metalloendopeptidase activity"/>
    <property type="evidence" value="ECO:0007669"/>
    <property type="project" value="InterPro"/>
</dbReference>
<feature type="transmembrane region" description="Helical" evidence="11">
    <location>
        <begin position="229"/>
        <end position="249"/>
    </location>
</feature>
<evidence type="ECO:0000256" key="9">
    <source>
        <dbReference type="ARBA" id="ARBA00047280"/>
    </source>
</evidence>
<keyword evidence="7 11" id="KW-1133">Transmembrane helix</keyword>
<feature type="transmembrane region" description="Helical" evidence="11">
    <location>
        <begin position="307"/>
        <end position="326"/>
    </location>
</feature>
<feature type="transmembrane region" description="Helical" evidence="11">
    <location>
        <begin position="16"/>
        <end position="33"/>
    </location>
</feature>
<evidence type="ECO:0000313" key="13">
    <source>
        <dbReference type="EMBL" id="CAE0458809.1"/>
    </source>
</evidence>
<evidence type="ECO:0000256" key="6">
    <source>
        <dbReference type="ARBA" id="ARBA00022824"/>
    </source>
</evidence>
<keyword evidence="3" id="KW-0645">Protease</keyword>
<evidence type="ECO:0000256" key="8">
    <source>
        <dbReference type="ARBA" id="ARBA00023136"/>
    </source>
</evidence>
<keyword evidence="8 11" id="KW-0472">Membrane</keyword>
<dbReference type="AlphaFoldDB" id="A0A7S3PXG9"/>
<feature type="transmembrane region" description="Helical" evidence="11">
    <location>
        <begin position="261"/>
        <end position="279"/>
    </location>
</feature>
<comment type="similarity">
    <text evidence="2">Belongs to the peptidase U48 family.</text>
</comment>
<evidence type="ECO:0000256" key="7">
    <source>
        <dbReference type="ARBA" id="ARBA00022989"/>
    </source>
</evidence>
<dbReference type="EC" id="3.4.26.1" evidence="10"/>
<dbReference type="EMBL" id="HBIO01005210">
    <property type="protein sequence ID" value="CAE0458809.1"/>
    <property type="molecule type" value="Transcribed_RNA"/>
</dbReference>
<dbReference type="InterPro" id="IPR039731">
    <property type="entry name" value="Rce1"/>
</dbReference>
<evidence type="ECO:0000256" key="10">
    <source>
        <dbReference type="ARBA" id="ARBA00049729"/>
    </source>
</evidence>
<feature type="transmembrane region" description="Helical" evidence="11">
    <location>
        <begin position="195"/>
        <end position="217"/>
    </location>
</feature>
<dbReference type="PANTHER" id="PTHR13046:SF0">
    <property type="entry name" value="CAAX PRENYL PROTEASE 2"/>
    <property type="match status" value="1"/>
</dbReference>
<name>A0A7S3PXG9_9STRA</name>
<gene>
    <name evidence="13" type="ORF">CDEB00056_LOCUS3650</name>
</gene>
<keyword evidence="5" id="KW-0378">Hydrolase</keyword>
<comment type="catalytic activity">
    <reaction evidence="9">
        <text>Hydrolyzes the peptide bond -P2-(S-farnesyl or geranylgeranyl)C-P1'-P2'-P3'-COOH where P1' and P2' are amino acids with aliphatic sidechains and P3' is any C-terminal residue.</text>
        <dbReference type="EC" id="3.4.26.1"/>
    </reaction>
</comment>
<evidence type="ECO:0000256" key="4">
    <source>
        <dbReference type="ARBA" id="ARBA00022692"/>
    </source>
</evidence>
<keyword evidence="4 11" id="KW-0812">Transmembrane</keyword>